<accession>D1NWA0</accession>
<organism evidence="1 2">
    <name type="scientific">Bifidobacterium gallicum DSM 20093 = LMG 11596</name>
    <dbReference type="NCBI Taxonomy" id="561180"/>
    <lineage>
        <taxon>Bacteria</taxon>
        <taxon>Bacillati</taxon>
        <taxon>Actinomycetota</taxon>
        <taxon>Actinomycetes</taxon>
        <taxon>Bifidobacteriales</taxon>
        <taxon>Bifidobacteriaceae</taxon>
        <taxon>Bifidobacterium</taxon>
    </lineage>
</organism>
<reference evidence="1 2" key="1">
    <citation type="submission" date="2009-11" db="EMBL/GenBank/DDBJ databases">
        <authorList>
            <person name="Weinstock G."/>
            <person name="Sodergren E."/>
            <person name="Clifton S."/>
            <person name="Fulton L."/>
            <person name="Fulton B."/>
            <person name="Courtney L."/>
            <person name="Fronick C."/>
            <person name="Harrison M."/>
            <person name="Strong C."/>
            <person name="Farmer C."/>
            <person name="Delahaunty K."/>
            <person name="Markovic C."/>
            <person name="Hall O."/>
            <person name="Minx P."/>
            <person name="Tomlinson C."/>
            <person name="Mitreva M."/>
            <person name="Nelson J."/>
            <person name="Hou S."/>
            <person name="Wollam A."/>
            <person name="Pepin K.H."/>
            <person name="Johnson M."/>
            <person name="Bhonagiri V."/>
            <person name="Nash W.E."/>
            <person name="Warren W."/>
            <person name="Chinwalla A."/>
            <person name="Mardis E.R."/>
            <person name="Wilson R.K."/>
        </authorList>
    </citation>
    <scope>NUCLEOTIDE SEQUENCE [LARGE SCALE GENOMIC DNA]</scope>
    <source>
        <strain evidence="1 2">DSM 20093</strain>
    </source>
</reference>
<evidence type="ECO:0000313" key="2">
    <source>
        <dbReference type="Proteomes" id="UP000003656"/>
    </source>
</evidence>
<gene>
    <name evidence="1" type="ORF">BIFGAL_04147</name>
</gene>
<name>D1NWA0_9BIFI</name>
<proteinExistence type="predicted"/>
<dbReference type="EMBL" id="ABXB03000004">
    <property type="protein sequence ID" value="EFA22386.1"/>
    <property type="molecule type" value="Genomic_DNA"/>
</dbReference>
<dbReference type="AlphaFoldDB" id="D1NWA0"/>
<dbReference type="Proteomes" id="UP000003656">
    <property type="component" value="Unassembled WGS sequence"/>
</dbReference>
<comment type="caution">
    <text evidence="1">The sequence shown here is derived from an EMBL/GenBank/DDBJ whole genome shotgun (WGS) entry which is preliminary data.</text>
</comment>
<sequence>MPGYGGTRCDLISCLQKCRCAQSILDDLSAAEDDVWMVNPPSRYCNLHLLKLNRKTRALES</sequence>
<evidence type="ECO:0000313" key="1">
    <source>
        <dbReference type="EMBL" id="EFA22386.1"/>
    </source>
</evidence>
<protein>
    <submittedName>
        <fullName evidence="1">Uncharacterized protein</fullName>
    </submittedName>
</protein>